<organism evidence="1 2">
    <name type="scientific">Allacma fusca</name>
    <dbReference type="NCBI Taxonomy" id="39272"/>
    <lineage>
        <taxon>Eukaryota</taxon>
        <taxon>Metazoa</taxon>
        <taxon>Ecdysozoa</taxon>
        <taxon>Arthropoda</taxon>
        <taxon>Hexapoda</taxon>
        <taxon>Collembola</taxon>
        <taxon>Symphypleona</taxon>
        <taxon>Sminthuridae</taxon>
        <taxon>Allacma</taxon>
    </lineage>
</organism>
<evidence type="ECO:0000313" key="1">
    <source>
        <dbReference type="EMBL" id="CAG7815166.1"/>
    </source>
</evidence>
<keyword evidence="2" id="KW-1185">Reference proteome</keyword>
<sequence>MRNLHFDGTGKPLYIISDIERDSSALVSLTKQQIDGTIIPKVNFEFKCSAPKFLALEGFEWNAIYNTSSSTDASEEF</sequence>
<dbReference type="EMBL" id="CAJVCH010337940">
    <property type="protein sequence ID" value="CAG7815166.1"/>
    <property type="molecule type" value="Genomic_DNA"/>
</dbReference>
<dbReference type="AlphaFoldDB" id="A0A8J2KKB0"/>
<reference evidence="1" key="1">
    <citation type="submission" date="2021-06" db="EMBL/GenBank/DDBJ databases">
        <authorList>
            <person name="Hodson N. C."/>
            <person name="Mongue J. A."/>
            <person name="Jaron S. K."/>
        </authorList>
    </citation>
    <scope>NUCLEOTIDE SEQUENCE</scope>
</reference>
<accession>A0A8J2KKB0</accession>
<comment type="caution">
    <text evidence="1">The sequence shown here is derived from an EMBL/GenBank/DDBJ whole genome shotgun (WGS) entry which is preliminary data.</text>
</comment>
<feature type="non-terminal residue" evidence="1">
    <location>
        <position position="1"/>
    </location>
</feature>
<evidence type="ECO:0000313" key="2">
    <source>
        <dbReference type="Proteomes" id="UP000708208"/>
    </source>
</evidence>
<protein>
    <submittedName>
        <fullName evidence="1">Uncharacterized protein</fullName>
    </submittedName>
</protein>
<proteinExistence type="predicted"/>
<gene>
    <name evidence="1" type="ORF">AFUS01_LOCUS25864</name>
</gene>
<name>A0A8J2KKB0_9HEXA</name>
<dbReference type="Proteomes" id="UP000708208">
    <property type="component" value="Unassembled WGS sequence"/>
</dbReference>